<organism evidence="1 2">
    <name type="scientific">Camelina sativa</name>
    <name type="common">False flax</name>
    <name type="synonym">Myagrum sativum</name>
    <dbReference type="NCBI Taxonomy" id="90675"/>
    <lineage>
        <taxon>Eukaryota</taxon>
        <taxon>Viridiplantae</taxon>
        <taxon>Streptophyta</taxon>
        <taxon>Embryophyta</taxon>
        <taxon>Tracheophyta</taxon>
        <taxon>Spermatophyta</taxon>
        <taxon>Magnoliopsida</taxon>
        <taxon>eudicotyledons</taxon>
        <taxon>Gunneridae</taxon>
        <taxon>Pentapetalae</taxon>
        <taxon>rosids</taxon>
        <taxon>malvids</taxon>
        <taxon>Brassicales</taxon>
        <taxon>Brassicaceae</taxon>
        <taxon>Camelineae</taxon>
        <taxon>Camelina</taxon>
    </lineage>
</organism>
<reference evidence="1" key="1">
    <citation type="journal article" date="2014" name="Nat. Commun.">
        <title>The emerging biofuel crop Camelina sativa retains a highly undifferentiated hexaploid genome structure.</title>
        <authorList>
            <person name="Kagale S."/>
            <person name="Koh C."/>
            <person name="Nixon J."/>
            <person name="Bollina V."/>
            <person name="Clarke W.E."/>
            <person name="Tuteja R."/>
            <person name="Spillane C."/>
            <person name="Robinson S.J."/>
            <person name="Links M.G."/>
            <person name="Clarke C."/>
            <person name="Higgins E.E."/>
            <person name="Huebert T."/>
            <person name="Sharpe A.G."/>
            <person name="Parkin I.A."/>
        </authorList>
    </citation>
    <scope>NUCLEOTIDE SEQUENCE [LARGE SCALE GENOMIC DNA]</scope>
    <source>
        <strain evidence="1">cv. DH55</strain>
    </source>
</reference>
<reference evidence="2" key="2">
    <citation type="submission" date="2025-08" db="UniProtKB">
        <authorList>
            <consortium name="RefSeq"/>
        </authorList>
    </citation>
    <scope>IDENTIFICATION</scope>
    <source>
        <tissue evidence="2">Leaf</tissue>
    </source>
</reference>
<gene>
    <name evidence="2" type="primary">LOC104707638</name>
</gene>
<evidence type="ECO:0000313" key="1">
    <source>
        <dbReference type="Proteomes" id="UP000694864"/>
    </source>
</evidence>
<protein>
    <submittedName>
        <fullName evidence="2">Uncharacterized protein LOC104707638</fullName>
    </submittedName>
</protein>
<keyword evidence="1" id="KW-1185">Reference proteome</keyword>
<accession>A0ABM0T863</accession>
<dbReference type="PANTHER" id="PTHR47481">
    <property type="match status" value="1"/>
</dbReference>
<dbReference type="GeneID" id="104707638"/>
<dbReference type="PANTHER" id="PTHR47481:SF22">
    <property type="entry name" value="RETROTRANSPOSON GAG DOMAIN-CONTAINING PROTEIN"/>
    <property type="match status" value="1"/>
</dbReference>
<name>A0ABM0T863_CAMSA</name>
<dbReference type="Proteomes" id="UP000694864">
    <property type="component" value="Chromosome 1"/>
</dbReference>
<sequence>MSSSDTSSLAIVTDAVIVYNQTLLNINMTNITKLTATNYLMWKLQVEVLLAVYGLLSHLDGYGEIPPATLTTADVVSPNPAYALWLRQDQLIYSSLLGSISLSMQSILSRTTTATEIWTTLRHVYVKPLNLFGIVN</sequence>
<dbReference type="RefSeq" id="XP_010422323.1">
    <property type="nucleotide sequence ID" value="XM_010424021.1"/>
</dbReference>
<evidence type="ECO:0000313" key="2">
    <source>
        <dbReference type="RefSeq" id="XP_010422323.1"/>
    </source>
</evidence>
<proteinExistence type="predicted"/>